<dbReference type="AlphaFoldDB" id="A0A2P2NLY4"/>
<evidence type="ECO:0000313" key="2">
    <source>
        <dbReference type="EMBL" id="MBX43512.1"/>
    </source>
</evidence>
<keyword evidence="1" id="KW-0472">Membrane</keyword>
<dbReference type="EMBL" id="GGEC01063028">
    <property type="protein sequence ID" value="MBX43512.1"/>
    <property type="molecule type" value="Transcribed_RNA"/>
</dbReference>
<protein>
    <submittedName>
        <fullName evidence="2">Uncharacterized protein</fullName>
    </submittedName>
</protein>
<organism evidence="2">
    <name type="scientific">Rhizophora mucronata</name>
    <name type="common">Asiatic mangrove</name>
    <dbReference type="NCBI Taxonomy" id="61149"/>
    <lineage>
        <taxon>Eukaryota</taxon>
        <taxon>Viridiplantae</taxon>
        <taxon>Streptophyta</taxon>
        <taxon>Embryophyta</taxon>
        <taxon>Tracheophyta</taxon>
        <taxon>Spermatophyta</taxon>
        <taxon>Magnoliopsida</taxon>
        <taxon>eudicotyledons</taxon>
        <taxon>Gunneridae</taxon>
        <taxon>Pentapetalae</taxon>
        <taxon>rosids</taxon>
        <taxon>fabids</taxon>
        <taxon>Malpighiales</taxon>
        <taxon>Rhizophoraceae</taxon>
        <taxon>Rhizophora</taxon>
    </lineage>
</organism>
<name>A0A2P2NLY4_RHIMU</name>
<accession>A0A2P2NLY4</accession>
<keyword evidence="1" id="KW-0812">Transmembrane</keyword>
<feature type="transmembrane region" description="Helical" evidence="1">
    <location>
        <begin position="12"/>
        <end position="39"/>
    </location>
</feature>
<keyword evidence="1" id="KW-1133">Transmembrane helix</keyword>
<proteinExistence type="predicted"/>
<reference evidence="2" key="1">
    <citation type="submission" date="2018-02" db="EMBL/GenBank/DDBJ databases">
        <title>Rhizophora mucronata_Transcriptome.</title>
        <authorList>
            <person name="Meera S.P."/>
            <person name="Sreeshan A."/>
            <person name="Augustine A."/>
        </authorList>
    </citation>
    <scope>NUCLEOTIDE SEQUENCE</scope>
    <source>
        <tissue evidence="2">Leaf</tissue>
    </source>
</reference>
<evidence type="ECO:0000256" key="1">
    <source>
        <dbReference type="SAM" id="Phobius"/>
    </source>
</evidence>
<sequence>MLVMSPNHKHSILFPCPLFLMLKLYFGTNVFVIQILLILKCLYHKLFINKDIFFFFYNVNTASLPNNLINIIQITHINLKSLSNLYIAKFGVLLILQI</sequence>